<dbReference type="STRING" id="1714354.BLL40_00880"/>
<organism evidence="3 4">
    <name type="scientific">Domibacillus mangrovi</name>
    <dbReference type="NCBI Taxonomy" id="1714354"/>
    <lineage>
        <taxon>Bacteria</taxon>
        <taxon>Bacillati</taxon>
        <taxon>Bacillota</taxon>
        <taxon>Bacilli</taxon>
        <taxon>Bacillales</taxon>
        <taxon>Bacillaceae</taxon>
        <taxon>Domibacillus</taxon>
    </lineage>
</organism>
<accession>A0A1Q5P6W2</accession>
<evidence type="ECO:0000313" key="3">
    <source>
        <dbReference type="EMBL" id="OKL38010.1"/>
    </source>
</evidence>
<dbReference type="OrthoDB" id="2969026at2"/>
<dbReference type="Proteomes" id="UP000186524">
    <property type="component" value="Unassembled WGS sequence"/>
</dbReference>
<proteinExistence type="predicted"/>
<feature type="compositionally biased region" description="Basic and acidic residues" evidence="1">
    <location>
        <begin position="1"/>
        <end position="27"/>
    </location>
</feature>
<name>A0A1Q5P6W2_9BACI</name>
<gene>
    <name evidence="3" type="ORF">BLL40_00880</name>
</gene>
<reference evidence="3 4" key="1">
    <citation type="submission" date="2016-12" db="EMBL/GenBank/DDBJ databases">
        <title>Domibacillus sp. SAOS 44 whole genome sequencing.</title>
        <authorList>
            <person name="Verma A."/>
            <person name="Krishnamurthi S."/>
        </authorList>
    </citation>
    <scope>NUCLEOTIDE SEQUENCE [LARGE SCALE GENOMIC DNA]</scope>
    <source>
        <strain evidence="3 4">SAOS 44</strain>
    </source>
</reference>
<sequence>MKKDPYREMAEQHKQPLEKVKNKHQEEAGAPQRPLKEKGEKKRHYPLLTALLICFIVLPFLAVYVYKEDKPPVEQVFTEQNDAVDKETAHDAK</sequence>
<evidence type="ECO:0000256" key="2">
    <source>
        <dbReference type="SAM" id="Phobius"/>
    </source>
</evidence>
<keyword evidence="2" id="KW-0812">Transmembrane</keyword>
<keyword evidence="4" id="KW-1185">Reference proteome</keyword>
<feature type="region of interest" description="Disordered" evidence="1">
    <location>
        <begin position="1"/>
        <end position="41"/>
    </location>
</feature>
<evidence type="ECO:0000256" key="1">
    <source>
        <dbReference type="SAM" id="MobiDB-lite"/>
    </source>
</evidence>
<keyword evidence="2" id="KW-0472">Membrane</keyword>
<feature type="transmembrane region" description="Helical" evidence="2">
    <location>
        <begin position="45"/>
        <end position="66"/>
    </location>
</feature>
<dbReference type="RefSeq" id="WP_073710021.1">
    <property type="nucleotide sequence ID" value="NZ_MRWQ01000001.1"/>
</dbReference>
<comment type="caution">
    <text evidence="3">The sequence shown here is derived from an EMBL/GenBank/DDBJ whole genome shotgun (WGS) entry which is preliminary data.</text>
</comment>
<dbReference type="EMBL" id="MRWQ01000001">
    <property type="protein sequence ID" value="OKL38010.1"/>
    <property type="molecule type" value="Genomic_DNA"/>
</dbReference>
<dbReference type="AlphaFoldDB" id="A0A1Q5P6W2"/>
<evidence type="ECO:0000313" key="4">
    <source>
        <dbReference type="Proteomes" id="UP000186524"/>
    </source>
</evidence>
<keyword evidence="2" id="KW-1133">Transmembrane helix</keyword>
<protein>
    <submittedName>
        <fullName evidence="3">Uncharacterized protein</fullName>
    </submittedName>
</protein>